<dbReference type="InterPro" id="IPR036259">
    <property type="entry name" value="MFS_trans_sf"/>
</dbReference>
<feature type="transmembrane region" description="Helical" evidence="8">
    <location>
        <begin position="218"/>
        <end position="240"/>
    </location>
</feature>
<keyword evidence="6 8" id="KW-1133">Transmembrane helix</keyword>
<keyword evidence="11" id="KW-1185">Reference proteome</keyword>
<dbReference type="PANTHER" id="PTHR43271">
    <property type="entry name" value="BLL2771 PROTEIN"/>
    <property type="match status" value="1"/>
</dbReference>
<evidence type="ECO:0000256" key="4">
    <source>
        <dbReference type="ARBA" id="ARBA00022475"/>
    </source>
</evidence>
<accession>A0A4Y9RWG0</accession>
<sequence length="405" mass="43218">MSRPAIAAGTPEFKRINRAMLFGGFSTFALLYCVQPLMPLFAHTFALTPAHSSWVLSSSTAALALAILVSSVVSDRFGRKPLMSAAMMAGGVLTLLCALAQDISQLLLLRAVLGLALGFMPAIAMAYLSEEIDPPSLGLCMGLYIGGSAFGGMVGRFAASVIGDFWGWRVALGAMGVAGLYAGFEFWRSLPASHNFRPGQGGLGNVVRNLRCHLADQGLPWLFALSFLLMGSFVSLYNYIGYRLLAEPYALRQSVVGAFSVLYLLGIFSSVWAGKLADRIGRRNVLWIVMIVMLAGLVMTLAPQLLLIGLGMALFTFGFFACHSVASSWVGRRARTAQALASALYLFFYYLGSSLVGSFSGVLWAHWGWGGVVGVLSAALALAFLIALRLRGLAPLEPVVPTVPP</sequence>
<keyword evidence="7 8" id="KW-0472">Membrane</keyword>
<dbReference type="SUPFAM" id="SSF103473">
    <property type="entry name" value="MFS general substrate transporter"/>
    <property type="match status" value="1"/>
</dbReference>
<dbReference type="Proteomes" id="UP000298438">
    <property type="component" value="Unassembled WGS sequence"/>
</dbReference>
<dbReference type="PROSITE" id="PS50850">
    <property type="entry name" value="MFS"/>
    <property type="match status" value="1"/>
</dbReference>
<keyword evidence="4" id="KW-1003">Cell membrane</keyword>
<dbReference type="OrthoDB" id="63984at2"/>
<dbReference type="AlphaFoldDB" id="A0A4Y9RWG0"/>
<feature type="transmembrane region" description="Helical" evidence="8">
    <location>
        <begin position="343"/>
        <end position="363"/>
    </location>
</feature>
<feature type="transmembrane region" description="Helical" evidence="8">
    <location>
        <begin position="165"/>
        <end position="187"/>
    </location>
</feature>
<evidence type="ECO:0000256" key="7">
    <source>
        <dbReference type="ARBA" id="ARBA00023136"/>
    </source>
</evidence>
<gene>
    <name evidence="10" type="ORF">E4L96_19665</name>
</gene>
<evidence type="ECO:0000256" key="2">
    <source>
        <dbReference type="ARBA" id="ARBA00008335"/>
    </source>
</evidence>
<dbReference type="CDD" id="cd17324">
    <property type="entry name" value="MFS_NepI_like"/>
    <property type="match status" value="1"/>
</dbReference>
<evidence type="ECO:0000256" key="5">
    <source>
        <dbReference type="ARBA" id="ARBA00022692"/>
    </source>
</evidence>
<feature type="transmembrane region" description="Helical" evidence="8">
    <location>
        <begin position="82"/>
        <end position="101"/>
    </location>
</feature>
<keyword evidence="5 8" id="KW-0812">Transmembrane</keyword>
<keyword evidence="3" id="KW-0813">Transport</keyword>
<evidence type="ECO:0000313" key="10">
    <source>
        <dbReference type="EMBL" id="TFW13480.1"/>
    </source>
</evidence>
<evidence type="ECO:0000256" key="1">
    <source>
        <dbReference type="ARBA" id="ARBA00004651"/>
    </source>
</evidence>
<dbReference type="Pfam" id="PF07690">
    <property type="entry name" value="MFS_1"/>
    <property type="match status" value="1"/>
</dbReference>
<dbReference type="GO" id="GO:0022857">
    <property type="term" value="F:transmembrane transporter activity"/>
    <property type="evidence" value="ECO:0007669"/>
    <property type="project" value="InterPro"/>
</dbReference>
<protein>
    <submittedName>
        <fullName evidence="10">MFS transporter</fullName>
    </submittedName>
</protein>
<feature type="transmembrane region" description="Helical" evidence="8">
    <location>
        <begin position="369"/>
        <end position="388"/>
    </location>
</feature>
<evidence type="ECO:0000256" key="3">
    <source>
        <dbReference type="ARBA" id="ARBA00022448"/>
    </source>
</evidence>
<dbReference type="PROSITE" id="PS00216">
    <property type="entry name" value="SUGAR_TRANSPORT_1"/>
    <property type="match status" value="1"/>
</dbReference>
<dbReference type="Gene3D" id="1.20.1250.20">
    <property type="entry name" value="MFS general substrate transporter like domains"/>
    <property type="match status" value="1"/>
</dbReference>
<dbReference type="InterPro" id="IPR011701">
    <property type="entry name" value="MFS"/>
</dbReference>
<name>A0A4Y9RWG0_9BURK</name>
<dbReference type="PANTHER" id="PTHR43271:SF1">
    <property type="entry name" value="INNER MEMBRANE TRANSPORT PROTEIN YNFM"/>
    <property type="match status" value="1"/>
</dbReference>
<comment type="subcellular location">
    <subcellularLocation>
        <location evidence="1">Cell membrane</location>
        <topology evidence="1">Multi-pass membrane protein</topology>
    </subcellularLocation>
</comment>
<feature type="transmembrane region" description="Helical" evidence="8">
    <location>
        <begin position="285"/>
        <end position="302"/>
    </location>
</feature>
<feature type="transmembrane region" description="Helical" evidence="8">
    <location>
        <begin position="54"/>
        <end position="73"/>
    </location>
</feature>
<dbReference type="EMBL" id="SPVF01000251">
    <property type="protein sequence ID" value="TFW13480.1"/>
    <property type="molecule type" value="Genomic_DNA"/>
</dbReference>
<comment type="caution">
    <text evidence="10">The sequence shown here is derived from an EMBL/GenBank/DDBJ whole genome shotgun (WGS) entry which is preliminary data.</text>
</comment>
<feature type="transmembrane region" description="Helical" evidence="8">
    <location>
        <begin position="140"/>
        <end position="159"/>
    </location>
</feature>
<dbReference type="GO" id="GO:0005886">
    <property type="term" value="C:plasma membrane"/>
    <property type="evidence" value="ECO:0007669"/>
    <property type="project" value="UniProtKB-SubCell"/>
</dbReference>
<comment type="similarity">
    <text evidence="2">Belongs to the major facilitator superfamily.</text>
</comment>
<proteinExistence type="inferred from homology"/>
<feature type="transmembrane region" description="Helical" evidence="8">
    <location>
        <begin position="21"/>
        <end position="42"/>
    </location>
</feature>
<dbReference type="InterPro" id="IPR005829">
    <property type="entry name" value="Sugar_transporter_CS"/>
</dbReference>
<dbReference type="InterPro" id="IPR020846">
    <property type="entry name" value="MFS_dom"/>
</dbReference>
<organism evidence="10 11">
    <name type="scientific">Zemynaea arenosa</name>
    <dbReference type="NCBI Taxonomy" id="2561931"/>
    <lineage>
        <taxon>Bacteria</taxon>
        <taxon>Pseudomonadati</taxon>
        <taxon>Pseudomonadota</taxon>
        <taxon>Betaproteobacteria</taxon>
        <taxon>Burkholderiales</taxon>
        <taxon>Oxalobacteraceae</taxon>
        <taxon>Telluria group</taxon>
        <taxon>Zemynaea</taxon>
    </lineage>
</organism>
<evidence type="ECO:0000256" key="8">
    <source>
        <dbReference type="SAM" id="Phobius"/>
    </source>
</evidence>
<feature type="transmembrane region" description="Helical" evidence="8">
    <location>
        <begin position="107"/>
        <end position="128"/>
    </location>
</feature>
<feature type="transmembrane region" description="Helical" evidence="8">
    <location>
        <begin position="255"/>
        <end position="273"/>
    </location>
</feature>
<evidence type="ECO:0000259" key="9">
    <source>
        <dbReference type="PROSITE" id="PS50850"/>
    </source>
</evidence>
<reference evidence="10 11" key="1">
    <citation type="submission" date="2019-03" db="EMBL/GenBank/DDBJ databases">
        <title>Draft Genome Sequence of Massilia arenosa sp. nov., a Novel Massilia Species Isolated from a Sandy-loam Maize Soil.</title>
        <authorList>
            <person name="Raths R."/>
            <person name="Peta V."/>
            <person name="Bucking H."/>
        </authorList>
    </citation>
    <scope>NUCLEOTIDE SEQUENCE [LARGE SCALE GENOMIC DNA]</scope>
    <source>
        <strain evidence="10 11">MC02</strain>
    </source>
</reference>
<evidence type="ECO:0000256" key="6">
    <source>
        <dbReference type="ARBA" id="ARBA00022989"/>
    </source>
</evidence>
<evidence type="ECO:0000313" key="11">
    <source>
        <dbReference type="Proteomes" id="UP000298438"/>
    </source>
</evidence>
<dbReference type="RefSeq" id="WP_135208915.1">
    <property type="nucleotide sequence ID" value="NZ_SPVF01000251.1"/>
</dbReference>
<feature type="transmembrane region" description="Helical" evidence="8">
    <location>
        <begin position="308"/>
        <end position="331"/>
    </location>
</feature>
<feature type="domain" description="Major facilitator superfamily (MFS) profile" evidence="9">
    <location>
        <begin position="12"/>
        <end position="395"/>
    </location>
</feature>